<dbReference type="InterPro" id="IPR002156">
    <property type="entry name" value="RNaseH_domain"/>
</dbReference>
<dbReference type="Pfam" id="PF03372">
    <property type="entry name" value="Exo_endo_phos"/>
    <property type="match status" value="1"/>
</dbReference>
<evidence type="ECO:0000259" key="1">
    <source>
        <dbReference type="PROSITE" id="PS50878"/>
    </source>
</evidence>
<dbReference type="PROSITE" id="PS50878">
    <property type="entry name" value="RT_POL"/>
    <property type="match status" value="1"/>
</dbReference>
<dbReference type="InterPro" id="IPR012337">
    <property type="entry name" value="RNaseH-like_sf"/>
</dbReference>
<dbReference type="PROSITE" id="PS50879">
    <property type="entry name" value="RNASE_H_1"/>
    <property type="match status" value="1"/>
</dbReference>
<protein>
    <recommendedName>
        <fullName evidence="5">Non-LTR retroelement reverse transcriptase</fullName>
    </recommendedName>
</protein>
<dbReference type="InterPro" id="IPR005135">
    <property type="entry name" value="Endo/exonuclease/phosphatase"/>
</dbReference>
<dbReference type="SUPFAM" id="SSF53098">
    <property type="entry name" value="Ribonuclease H-like"/>
    <property type="match status" value="1"/>
</dbReference>
<dbReference type="InterPro" id="IPR043502">
    <property type="entry name" value="DNA/RNA_pol_sf"/>
</dbReference>
<evidence type="ECO:0000313" key="3">
    <source>
        <dbReference type="EMBL" id="WMV60289.1"/>
    </source>
</evidence>
<evidence type="ECO:0000259" key="2">
    <source>
        <dbReference type="PROSITE" id="PS50879"/>
    </source>
</evidence>
<dbReference type="Pfam" id="PF13456">
    <property type="entry name" value="RVT_3"/>
    <property type="match status" value="1"/>
</dbReference>
<dbReference type="CDD" id="cd01650">
    <property type="entry name" value="RT_nLTR_like"/>
    <property type="match status" value="1"/>
</dbReference>
<sequence length="1333" mass="154670">MSNATTNCNGKIWFFTNHDVDFTIIKDTDQQLTMKLKHHSLTNNLFVTLVYAKCNSDQRLLLWEDIYEMAAGMDSPWLIGGDFNVVLNSEEKIGGLPVNDVDCEDFGNCISSSDLTEVQFKRSPFTWWNGRAGNDCIFEKLDRVLINQQMQDWFNHTEVEHLPRTGSDHAPMLLQCEVTEDRHRKPFRFLKFWTENDSFKDIVRQNWSSGDSQNPFLDFKENIKKVKSALTKWSRDTYGDIFKQLIIREDIVKIKEKLFDEVPTAENREVLQRAQAEHRRYLHFEEIFWQQKAGYDWFENGDRNTRFFHSIVKGRRKKLRLQRIKSNQGTWLENEQDIAAEAVNFYHNQFSQDRDATSFSLLTHIPESIREEENSELCKLPDITEVRRAIFELNGDSSSGPDGLTGRFYQSCWEIVGNDILRLVHDFFRGNTLPKYITHTNLVLLPKKENVQDFTDLRPISLSNFINKVLSRIVHNRIEVILPRLISSNQSGFVKGRSIIENVLLTQEIVTDIRKRGKPINVIMKLDMAKAYDRVSWYFLMKVLRKMGFSEVFIDLIWRLISNNWYSVLVNGQSHGFFHSTKGVKQGDPLSPALFILSAEVLSRALNSLFEDGQFVGYGLPKWSAKLNHLSYADDTIIFASTNKYSLEKIVSILQEFEVQSGQKVNKDKSAYYLPQNAAAEVIQQVEECTGFTRGHFPLKYLGCPITHTRKRKEHYVDLIKRVKTKLQAWKGNMLSYGGKEVLITSVLQSVPIHVLSAIVPPMCVVKELHRIFAKFFWSNKVTGKSKHWAAWDKVCLPKQEGGLGFKSMLDVSKAMYAKLWWKFRTQNTLWANFIWNKYCKKQIPSLVQWRGGSQQWKNMLHNRDCIEQHIWWEPKGGSVSIWYDNWTMLGPLYNQQSDVLSCYPITSIEMFMKETGRDYEEMQNYLPEHIVDHVRYHMDHVKQSAKEDKPWWTKTSSGKFSVKSAWEILRKKGEVTEYFKKMWVQGLPFKISFFGSRVWTNRVPVSAVLANWNPNISQLCSCCIVPARETIEHLFLKGEIATKVWNYVSHAAGIIGPQIQVKQTMKKWWDAHGNSRQKEIFQAIPNIVLWYLWKRRNTVFHGGVYSVEKVLWDINSTLQKLIRVKFHYSEIPKTWPYMVALLDGYRPNFQYKLVKWLPPEIGWWKCNTNGASRGNPGPSTAAFCVRNVDGDLVGAKGLKIPDSTNLVAEAVAVREGLKYCWENELFNVIIESDSLALVNIINGAWEVPWSVTMEVNSIKRLMETMSVRVQHSLREGNTLADYFANLVFDFAGPVEYMNFRDVPSKGKKIINLDKLSLPNIRIKHSVATRLTT</sequence>
<feature type="domain" description="Reverse transcriptase" evidence="1">
    <location>
        <begin position="426"/>
        <end position="706"/>
    </location>
</feature>
<dbReference type="PANTHER" id="PTHR33116:SF67">
    <property type="entry name" value="REVERSE TRANSCRIPTASE"/>
    <property type="match status" value="1"/>
</dbReference>
<dbReference type="SUPFAM" id="SSF56219">
    <property type="entry name" value="DNase I-like"/>
    <property type="match status" value="1"/>
</dbReference>
<dbReference type="InterPro" id="IPR036691">
    <property type="entry name" value="Endo/exonu/phosph_ase_sf"/>
</dbReference>
<dbReference type="InterPro" id="IPR044730">
    <property type="entry name" value="RNase_H-like_dom_plant"/>
</dbReference>
<reference evidence="3" key="1">
    <citation type="submission" date="2023-08" db="EMBL/GenBank/DDBJ databases">
        <title>A de novo genome assembly of Solanum verrucosum Schlechtendal, a Mexican diploid species geographically isolated from the other diploid A-genome species in potato relatives.</title>
        <authorList>
            <person name="Hosaka K."/>
        </authorList>
    </citation>
    <scope>NUCLEOTIDE SEQUENCE</scope>
    <source>
        <tissue evidence="3">Young leaves</tissue>
    </source>
</reference>
<dbReference type="InterPro" id="IPR000477">
    <property type="entry name" value="RT_dom"/>
</dbReference>
<dbReference type="SUPFAM" id="SSF56672">
    <property type="entry name" value="DNA/RNA polymerases"/>
    <property type="match status" value="1"/>
</dbReference>
<evidence type="ECO:0000313" key="4">
    <source>
        <dbReference type="Proteomes" id="UP001234989"/>
    </source>
</evidence>
<dbReference type="Pfam" id="PF00078">
    <property type="entry name" value="RVT_1"/>
    <property type="match status" value="1"/>
</dbReference>
<proteinExistence type="predicted"/>
<dbReference type="Gene3D" id="3.30.420.10">
    <property type="entry name" value="Ribonuclease H-like superfamily/Ribonuclease H"/>
    <property type="match status" value="1"/>
</dbReference>
<organism evidence="3 4">
    <name type="scientific">Solanum verrucosum</name>
    <dbReference type="NCBI Taxonomy" id="315347"/>
    <lineage>
        <taxon>Eukaryota</taxon>
        <taxon>Viridiplantae</taxon>
        <taxon>Streptophyta</taxon>
        <taxon>Embryophyta</taxon>
        <taxon>Tracheophyta</taxon>
        <taxon>Spermatophyta</taxon>
        <taxon>Magnoliopsida</taxon>
        <taxon>eudicotyledons</taxon>
        <taxon>Gunneridae</taxon>
        <taxon>Pentapetalae</taxon>
        <taxon>asterids</taxon>
        <taxon>lamiids</taxon>
        <taxon>Solanales</taxon>
        <taxon>Solanaceae</taxon>
        <taxon>Solanoideae</taxon>
        <taxon>Solaneae</taxon>
        <taxon>Solanum</taxon>
    </lineage>
</organism>
<dbReference type="GO" id="GO:0004523">
    <property type="term" value="F:RNA-DNA hybrid ribonuclease activity"/>
    <property type="evidence" value="ECO:0007669"/>
    <property type="project" value="InterPro"/>
</dbReference>
<dbReference type="Pfam" id="PF13966">
    <property type="entry name" value="zf-RVT"/>
    <property type="match status" value="1"/>
</dbReference>
<name>A0AAF1A4E5_SOLVR</name>
<dbReference type="EMBL" id="CP133623">
    <property type="protein sequence ID" value="WMV60289.1"/>
    <property type="molecule type" value="Genomic_DNA"/>
</dbReference>
<dbReference type="GO" id="GO:0003676">
    <property type="term" value="F:nucleic acid binding"/>
    <property type="evidence" value="ECO:0007669"/>
    <property type="project" value="InterPro"/>
</dbReference>
<dbReference type="PANTHER" id="PTHR33116">
    <property type="entry name" value="REVERSE TRANSCRIPTASE ZINC-BINDING DOMAIN-CONTAINING PROTEIN-RELATED-RELATED"/>
    <property type="match status" value="1"/>
</dbReference>
<dbReference type="CDD" id="cd06222">
    <property type="entry name" value="RNase_H_like"/>
    <property type="match status" value="1"/>
</dbReference>
<gene>
    <name evidence="3" type="ORF">MTR67_053674</name>
</gene>
<evidence type="ECO:0008006" key="5">
    <source>
        <dbReference type="Google" id="ProtNLM"/>
    </source>
</evidence>
<feature type="domain" description="RNase H type-1" evidence="2">
    <location>
        <begin position="1161"/>
        <end position="1290"/>
    </location>
</feature>
<accession>A0AAF1A4E5</accession>
<dbReference type="InterPro" id="IPR036397">
    <property type="entry name" value="RNaseH_sf"/>
</dbReference>
<dbReference type="Proteomes" id="UP001234989">
    <property type="component" value="Chromosome 12"/>
</dbReference>
<dbReference type="InterPro" id="IPR026960">
    <property type="entry name" value="RVT-Znf"/>
</dbReference>
<keyword evidence="4" id="KW-1185">Reference proteome</keyword>
<dbReference type="Gene3D" id="3.60.10.10">
    <property type="entry name" value="Endonuclease/exonuclease/phosphatase"/>
    <property type="match status" value="1"/>
</dbReference>